<dbReference type="Proteomes" id="UP001546774">
    <property type="component" value="Unassembled WGS sequence"/>
</dbReference>
<reference evidence="10" key="1">
    <citation type="submission" date="2024-03" db="EMBL/GenBank/DDBJ databases">
        <title>Human intestinal bacterial collection.</title>
        <authorList>
            <person name="Pauvert C."/>
            <person name="Hitch T.C.A."/>
            <person name="Clavel T."/>
        </authorList>
    </citation>
    <scope>NUCLEOTIDE SEQUENCE [LARGE SCALE GENOMIC DNA]</scope>
    <source>
        <strain evidence="10">CLA-AA-H89B</strain>
    </source>
</reference>
<dbReference type="HAMAP" id="MF_01471">
    <property type="entry name" value="Cas2"/>
    <property type="match status" value="1"/>
</dbReference>
<evidence type="ECO:0000256" key="8">
    <source>
        <dbReference type="ARBA" id="ARBA00023118"/>
    </source>
</evidence>
<evidence type="ECO:0000313" key="11">
    <source>
        <dbReference type="Proteomes" id="UP001546774"/>
    </source>
</evidence>
<comment type="caution">
    <text evidence="10">The sequence shown here is derived from an EMBL/GenBank/DDBJ whole genome shotgun (WGS) entry which is preliminary data.</text>
</comment>
<accession>A0ABV1H467</accession>
<organism evidence="10 11">
    <name type="scientific">Lachnospira intestinalis</name>
    <dbReference type="NCBI Taxonomy" id="3133158"/>
    <lineage>
        <taxon>Bacteria</taxon>
        <taxon>Bacillati</taxon>
        <taxon>Bacillota</taxon>
        <taxon>Clostridia</taxon>
        <taxon>Lachnospirales</taxon>
        <taxon>Lachnospiraceae</taxon>
        <taxon>Lachnospira</taxon>
    </lineage>
</organism>
<keyword evidence="3 9" id="KW-0540">Nuclease</keyword>
<dbReference type="InterPro" id="IPR021127">
    <property type="entry name" value="CRISPR_associated_Cas2"/>
</dbReference>
<dbReference type="EMBL" id="JBBMFS010000003">
    <property type="protein sequence ID" value="MEQ2554499.1"/>
    <property type="molecule type" value="Genomic_DNA"/>
</dbReference>
<dbReference type="NCBIfam" id="TIGR01573">
    <property type="entry name" value="cas2"/>
    <property type="match status" value="1"/>
</dbReference>
<keyword evidence="6 9" id="KW-0378">Hydrolase</keyword>
<comment type="cofactor">
    <cofactor evidence="1 9">
        <name>Mg(2+)</name>
        <dbReference type="ChEBI" id="CHEBI:18420"/>
    </cofactor>
</comment>
<evidence type="ECO:0000256" key="6">
    <source>
        <dbReference type="ARBA" id="ARBA00022801"/>
    </source>
</evidence>
<dbReference type="GO" id="GO:0004519">
    <property type="term" value="F:endonuclease activity"/>
    <property type="evidence" value="ECO:0007669"/>
    <property type="project" value="UniProtKB-KW"/>
</dbReference>
<comment type="subunit">
    <text evidence="9">Homodimer, forms a heterotetramer with a Cas1 homodimer.</text>
</comment>
<evidence type="ECO:0000256" key="1">
    <source>
        <dbReference type="ARBA" id="ARBA00001946"/>
    </source>
</evidence>
<comment type="function">
    <text evidence="9">CRISPR (clustered regularly interspaced short palindromic repeat), is an adaptive immune system that provides protection against mobile genetic elements (viruses, transposable elements and conjugative plasmids). CRISPR clusters contain sequences complementary to antecedent mobile elements and target invading nucleic acids. CRISPR clusters are transcribed and processed into CRISPR RNA (crRNA). Functions as a ssRNA-specific endoribonuclease. Involved in the integration of spacer DNA into the CRISPR cassette.</text>
</comment>
<sequence>MKYKVMRMLCMFDLPVETGEEQRAYRQFRKNIMKEGFIMMQYSVYVRTCPSKEFAERIEKRIKRIVPAKGNVRLISITEKQYQDMKILVGSRSLQEECLGTERMIVI</sequence>
<comment type="similarity">
    <text evidence="2 9">Belongs to the CRISPR-associated endoribonuclease Cas2 protein family.</text>
</comment>
<protein>
    <recommendedName>
        <fullName evidence="9">CRISPR-associated endoribonuclease Cas2</fullName>
        <ecNumber evidence="9">3.1.-.-</ecNumber>
    </recommendedName>
</protein>
<evidence type="ECO:0000256" key="5">
    <source>
        <dbReference type="ARBA" id="ARBA00022759"/>
    </source>
</evidence>
<evidence type="ECO:0000256" key="3">
    <source>
        <dbReference type="ARBA" id="ARBA00022722"/>
    </source>
</evidence>
<dbReference type="Pfam" id="PF09827">
    <property type="entry name" value="CRISPR_Cas2"/>
    <property type="match status" value="1"/>
</dbReference>
<proteinExistence type="inferred from homology"/>
<keyword evidence="5 9" id="KW-0255">Endonuclease</keyword>
<evidence type="ECO:0000256" key="9">
    <source>
        <dbReference type="HAMAP-Rule" id="MF_01471"/>
    </source>
</evidence>
<dbReference type="EC" id="3.1.-.-" evidence="9"/>
<evidence type="ECO:0000256" key="2">
    <source>
        <dbReference type="ARBA" id="ARBA00009959"/>
    </source>
</evidence>
<feature type="binding site" evidence="9">
    <location>
        <position position="13"/>
    </location>
    <ligand>
        <name>Mg(2+)</name>
        <dbReference type="ChEBI" id="CHEBI:18420"/>
        <note>catalytic</note>
    </ligand>
</feature>
<name>A0ABV1H467_9FIRM</name>
<dbReference type="InterPro" id="IPR019199">
    <property type="entry name" value="Virulence_VapD/CRISPR_Cas2"/>
</dbReference>
<evidence type="ECO:0000313" key="10">
    <source>
        <dbReference type="EMBL" id="MEQ2554499.1"/>
    </source>
</evidence>
<keyword evidence="11" id="KW-1185">Reference proteome</keyword>
<keyword evidence="7 9" id="KW-0460">Magnesium</keyword>
<keyword evidence="8 9" id="KW-0051">Antiviral defense</keyword>
<evidence type="ECO:0000256" key="4">
    <source>
        <dbReference type="ARBA" id="ARBA00022723"/>
    </source>
</evidence>
<gene>
    <name evidence="9 10" type="primary">cas2</name>
    <name evidence="10" type="ORF">WMO37_05620</name>
</gene>
<keyword evidence="4 9" id="KW-0479">Metal-binding</keyword>
<dbReference type="SUPFAM" id="SSF143430">
    <property type="entry name" value="TTP0101/SSO1404-like"/>
    <property type="match status" value="1"/>
</dbReference>
<evidence type="ECO:0000256" key="7">
    <source>
        <dbReference type="ARBA" id="ARBA00022842"/>
    </source>
</evidence>
<dbReference type="Gene3D" id="3.30.70.240">
    <property type="match status" value="1"/>
</dbReference>